<protein>
    <submittedName>
        <fullName evidence="1">Uncharacterized protein</fullName>
    </submittedName>
</protein>
<proteinExistence type="predicted"/>
<dbReference type="Proteomes" id="UP000054538">
    <property type="component" value="Unassembled WGS sequence"/>
</dbReference>
<evidence type="ECO:0000313" key="2">
    <source>
        <dbReference type="Proteomes" id="UP000054538"/>
    </source>
</evidence>
<gene>
    <name evidence="1" type="ORF">PAXRUDRAFT_173894</name>
</gene>
<sequence>PAFLPDLNSREEAFSCIKAWIRSNRDYVLGERSGHSLSLHSCFIPVIVLNCSTAQPSYMLTKLRAGLT</sequence>
<dbReference type="EMBL" id="KN828370">
    <property type="protein sequence ID" value="KIK75069.1"/>
    <property type="molecule type" value="Genomic_DNA"/>
</dbReference>
<organism evidence="1 2">
    <name type="scientific">Paxillus rubicundulus Ve08.2h10</name>
    <dbReference type="NCBI Taxonomy" id="930991"/>
    <lineage>
        <taxon>Eukaryota</taxon>
        <taxon>Fungi</taxon>
        <taxon>Dikarya</taxon>
        <taxon>Basidiomycota</taxon>
        <taxon>Agaricomycotina</taxon>
        <taxon>Agaricomycetes</taxon>
        <taxon>Agaricomycetidae</taxon>
        <taxon>Boletales</taxon>
        <taxon>Paxilineae</taxon>
        <taxon>Paxillaceae</taxon>
        <taxon>Paxillus</taxon>
    </lineage>
</organism>
<feature type="non-terminal residue" evidence="1">
    <location>
        <position position="1"/>
    </location>
</feature>
<dbReference type="AlphaFoldDB" id="A0A0D0D4Y7"/>
<reference evidence="2" key="2">
    <citation type="submission" date="2015-01" db="EMBL/GenBank/DDBJ databases">
        <title>Evolutionary Origins and Diversification of the Mycorrhizal Mutualists.</title>
        <authorList>
            <consortium name="DOE Joint Genome Institute"/>
            <consortium name="Mycorrhizal Genomics Consortium"/>
            <person name="Kohler A."/>
            <person name="Kuo A."/>
            <person name="Nagy L.G."/>
            <person name="Floudas D."/>
            <person name="Copeland A."/>
            <person name="Barry K.W."/>
            <person name="Cichocki N."/>
            <person name="Veneault-Fourrey C."/>
            <person name="LaButti K."/>
            <person name="Lindquist E.A."/>
            <person name="Lipzen A."/>
            <person name="Lundell T."/>
            <person name="Morin E."/>
            <person name="Murat C."/>
            <person name="Riley R."/>
            <person name="Ohm R."/>
            <person name="Sun H."/>
            <person name="Tunlid A."/>
            <person name="Henrissat B."/>
            <person name="Grigoriev I.V."/>
            <person name="Hibbett D.S."/>
            <person name="Martin F."/>
        </authorList>
    </citation>
    <scope>NUCLEOTIDE SEQUENCE [LARGE SCALE GENOMIC DNA]</scope>
    <source>
        <strain evidence="2">Ve08.2h10</strain>
    </source>
</reference>
<dbReference type="HOGENOM" id="CLU_2801017_0_0_1"/>
<accession>A0A0D0D4Y7</accession>
<reference evidence="1 2" key="1">
    <citation type="submission" date="2014-04" db="EMBL/GenBank/DDBJ databases">
        <authorList>
            <consortium name="DOE Joint Genome Institute"/>
            <person name="Kuo A."/>
            <person name="Kohler A."/>
            <person name="Jargeat P."/>
            <person name="Nagy L.G."/>
            <person name="Floudas D."/>
            <person name="Copeland A."/>
            <person name="Barry K.W."/>
            <person name="Cichocki N."/>
            <person name="Veneault-Fourrey C."/>
            <person name="LaButti K."/>
            <person name="Lindquist E.A."/>
            <person name="Lipzen A."/>
            <person name="Lundell T."/>
            <person name="Morin E."/>
            <person name="Murat C."/>
            <person name="Sun H."/>
            <person name="Tunlid A."/>
            <person name="Henrissat B."/>
            <person name="Grigoriev I.V."/>
            <person name="Hibbett D.S."/>
            <person name="Martin F."/>
            <person name="Nordberg H.P."/>
            <person name="Cantor M.N."/>
            <person name="Hua S.X."/>
        </authorList>
    </citation>
    <scope>NUCLEOTIDE SEQUENCE [LARGE SCALE GENOMIC DNA]</scope>
    <source>
        <strain evidence="1 2">Ve08.2h10</strain>
    </source>
</reference>
<name>A0A0D0D4Y7_9AGAM</name>
<dbReference type="OrthoDB" id="2266637at2759"/>
<evidence type="ECO:0000313" key="1">
    <source>
        <dbReference type="EMBL" id="KIK75069.1"/>
    </source>
</evidence>
<dbReference type="InParanoid" id="A0A0D0D4Y7"/>
<keyword evidence="2" id="KW-1185">Reference proteome</keyword>